<evidence type="ECO:0000256" key="1">
    <source>
        <dbReference type="SAM" id="MobiDB-lite"/>
    </source>
</evidence>
<dbReference type="InterPro" id="IPR005162">
    <property type="entry name" value="Retrotrans_gag_dom"/>
</dbReference>
<feature type="non-terminal residue" evidence="4">
    <location>
        <position position="380"/>
    </location>
</feature>
<sequence>MSVDSTVGSNNWAGPSGSQNKGYQNDTLNPYFLHPNENPSLILVTPLLSGPNYHSWSRSMTMALKSKNKLHFINGSLPRPLDDDRDSLAWDMCNTMIMSWLNNAVESEISQSILWMDTASEIWHDLKERFYQGDVFRISDIQEEIYTLKQGDNSVSTYFTKMKKLWQELDNFRPIPTSNCVNNCSAITKMKQYRDSDQVIRFLKGLNDQYTAVRSQIMLMDPLPNIGKVYSLLVQQERKTVMPLDESELLAVSANNYGGRGSSNRGRGTRGGRSNAGRGKGTKLCTHCGQTNHIIDNCWEKYGYPSHLRHLQRNAANNCVNTEHEIADEESQSVHYDEDNHDSETGKLFFTPAQHKALLALLQGSHTLPNHSLNHITTDP</sequence>
<dbReference type="EMBL" id="ASHM01024507">
    <property type="protein sequence ID" value="PNX72331.1"/>
    <property type="molecule type" value="Genomic_DNA"/>
</dbReference>
<reference evidence="4 5" key="1">
    <citation type="journal article" date="2014" name="Am. J. Bot.">
        <title>Genome assembly and annotation for red clover (Trifolium pratense; Fabaceae).</title>
        <authorList>
            <person name="Istvanek J."/>
            <person name="Jaros M."/>
            <person name="Krenek A."/>
            <person name="Repkova J."/>
        </authorList>
    </citation>
    <scope>NUCLEOTIDE SEQUENCE [LARGE SCALE GENOMIC DNA]</scope>
    <source>
        <strain evidence="5">cv. Tatra</strain>
        <tissue evidence="4">Young leaves</tissue>
    </source>
</reference>
<feature type="region of interest" description="Disordered" evidence="1">
    <location>
        <begin position="257"/>
        <end position="280"/>
    </location>
</feature>
<dbReference type="Proteomes" id="UP000236291">
    <property type="component" value="Unassembled WGS sequence"/>
</dbReference>
<accession>A0A2K3L1C5</accession>
<reference evidence="4 5" key="2">
    <citation type="journal article" date="2017" name="Front. Plant Sci.">
        <title>Gene Classification and Mining of Molecular Markers Useful in Red Clover (Trifolium pratense) Breeding.</title>
        <authorList>
            <person name="Istvanek J."/>
            <person name="Dluhosova J."/>
            <person name="Dluhos P."/>
            <person name="Patkova L."/>
            <person name="Nedelnik J."/>
            <person name="Repkova J."/>
        </authorList>
    </citation>
    <scope>NUCLEOTIDE SEQUENCE [LARGE SCALE GENOMIC DNA]</scope>
    <source>
        <strain evidence="5">cv. Tatra</strain>
        <tissue evidence="4">Young leaves</tissue>
    </source>
</reference>
<keyword evidence="4" id="KW-0808">Transferase</keyword>
<dbReference type="InterPro" id="IPR029472">
    <property type="entry name" value="Copia-like_N"/>
</dbReference>
<dbReference type="Pfam" id="PF14244">
    <property type="entry name" value="Retrotran_gag_3"/>
    <property type="match status" value="1"/>
</dbReference>
<protein>
    <submittedName>
        <fullName evidence="4">Flavonol sulfotransferase-like protein</fullName>
    </submittedName>
</protein>
<evidence type="ECO:0000313" key="4">
    <source>
        <dbReference type="EMBL" id="PNX72331.1"/>
    </source>
</evidence>
<comment type="caution">
    <text evidence="4">The sequence shown here is derived from an EMBL/GenBank/DDBJ whole genome shotgun (WGS) entry which is preliminary data.</text>
</comment>
<evidence type="ECO:0000259" key="3">
    <source>
        <dbReference type="Pfam" id="PF14244"/>
    </source>
</evidence>
<dbReference type="PANTHER" id="PTHR37610">
    <property type="entry name" value="CCHC-TYPE DOMAIN-CONTAINING PROTEIN"/>
    <property type="match status" value="1"/>
</dbReference>
<feature type="domain" description="Retrotransposon Copia-like N-terminal" evidence="3">
    <location>
        <begin position="34"/>
        <end position="80"/>
    </location>
</feature>
<proteinExistence type="predicted"/>
<name>A0A2K3L1C5_TRIPR</name>
<dbReference type="PANTHER" id="PTHR37610:SF55">
    <property type="entry name" value="RETROTRANSPOSON COPIA-LIKE N-TERMINAL DOMAIN-CONTAINING PROTEIN"/>
    <property type="match status" value="1"/>
</dbReference>
<feature type="domain" description="Retrotransposon gag" evidence="2">
    <location>
        <begin position="99"/>
        <end position="207"/>
    </location>
</feature>
<evidence type="ECO:0000313" key="5">
    <source>
        <dbReference type="Proteomes" id="UP000236291"/>
    </source>
</evidence>
<organism evidence="4 5">
    <name type="scientific">Trifolium pratense</name>
    <name type="common">Red clover</name>
    <dbReference type="NCBI Taxonomy" id="57577"/>
    <lineage>
        <taxon>Eukaryota</taxon>
        <taxon>Viridiplantae</taxon>
        <taxon>Streptophyta</taxon>
        <taxon>Embryophyta</taxon>
        <taxon>Tracheophyta</taxon>
        <taxon>Spermatophyta</taxon>
        <taxon>Magnoliopsida</taxon>
        <taxon>eudicotyledons</taxon>
        <taxon>Gunneridae</taxon>
        <taxon>Pentapetalae</taxon>
        <taxon>rosids</taxon>
        <taxon>fabids</taxon>
        <taxon>Fabales</taxon>
        <taxon>Fabaceae</taxon>
        <taxon>Papilionoideae</taxon>
        <taxon>50 kb inversion clade</taxon>
        <taxon>NPAAA clade</taxon>
        <taxon>Hologalegina</taxon>
        <taxon>IRL clade</taxon>
        <taxon>Trifolieae</taxon>
        <taxon>Trifolium</taxon>
    </lineage>
</organism>
<dbReference type="AlphaFoldDB" id="A0A2K3L1C5"/>
<dbReference type="GO" id="GO:0016740">
    <property type="term" value="F:transferase activity"/>
    <property type="evidence" value="ECO:0007669"/>
    <property type="project" value="UniProtKB-KW"/>
</dbReference>
<dbReference type="Pfam" id="PF03732">
    <property type="entry name" value="Retrotrans_gag"/>
    <property type="match status" value="1"/>
</dbReference>
<evidence type="ECO:0000259" key="2">
    <source>
        <dbReference type="Pfam" id="PF03732"/>
    </source>
</evidence>
<feature type="region of interest" description="Disordered" evidence="1">
    <location>
        <begin position="1"/>
        <end position="24"/>
    </location>
</feature>
<feature type="compositionally biased region" description="Low complexity" evidence="1">
    <location>
        <begin position="257"/>
        <end position="277"/>
    </location>
</feature>
<gene>
    <name evidence="4" type="ORF">L195_g028221</name>
</gene>